<proteinExistence type="predicted"/>
<reference evidence="1" key="1">
    <citation type="submission" date="2021-02" db="EMBL/GenBank/DDBJ databases">
        <title>Natronogracilivirga saccharolytica gen. nov. sp. nov. a new anaerobic, haloalkiliphilic carbohydrate-fermenting bacterium from soda lake and proposing of Cyclonatronumiaceae fam. nov. in the phylum Balneolaeota.</title>
        <authorList>
            <person name="Zhilina T.N."/>
            <person name="Sorokin D.Y."/>
            <person name="Zavarzina D.G."/>
            <person name="Toshchakov S.V."/>
            <person name="Kublanov I.V."/>
        </authorList>
    </citation>
    <scope>NUCLEOTIDE SEQUENCE</scope>
    <source>
        <strain evidence="1">Z-1702</strain>
    </source>
</reference>
<gene>
    <name evidence="1" type="ORF">NATSA_10320</name>
</gene>
<name>A0A8J7S9U1_9BACT</name>
<protein>
    <submittedName>
        <fullName evidence="1">DUF5615 family PIN-like protein</fullName>
    </submittedName>
</protein>
<dbReference type="Proteomes" id="UP000673975">
    <property type="component" value="Unassembled WGS sequence"/>
</dbReference>
<dbReference type="EMBL" id="JAFIDN010000007">
    <property type="protein sequence ID" value="MBP3193058.1"/>
    <property type="molecule type" value="Genomic_DNA"/>
</dbReference>
<dbReference type="AlphaFoldDB" id="A0A8J7S9U1"/>
<keyword evidence="2" id="KW-1185">Reference proteome</keyword>
<evidence type="ECO:0000313" key="2">
    <source>
        <dbReference type="Proteomes" id="UP000673975"/>
    </source>
</evidence>
<accession>A0A8J7S9U1</accession>
<organism evidence="1 2">
    <name type="scientific">Natronogracilivirga saccharolytica</name>
    <dbReference type="NCBI Taxonomy" id="2812953"/>
    <lineage>
        <taxon>Bacteria</taxon>
        <taxon>Pseudomonadati</taxon>
        <taxon>Balneolota</taxon>
        <taxon>Balneolia</taxon>
        <taxon>Balneolales</taxon>
        <taxon>Cyclonatronaceae</taxon>
        <taxon>Natronogracilivirga</taxon>
    </lineage>
</organism>
<evidence type="ECO:0000313" key="1">
    <source>
        <dbReference type="EMBL" id="MBP3193058.1"/>
    </source>
</evidence>
<dbReference type="RefSeq" id="WP_210512325.1">
    <property type="nucleotide sequence ID" value="NZ_JAFIDN010000007.1"/>
</dbReference>
<comment type="caution">
    <text evidence="1">The sequence shown here is derived from an EMBL/GenBank/DDBJ whole genome shotgun (WGS) entry which is preliminary data.</text>
</comment>
<sequence>MTRILLDECLPVKLQHRFLELDDSYRVATVTGKNWNGIKNGKLLELAQENFDIFITIDQNIPYQQTVSKFSIALIALQAKSNRYNDLLPFLEPTVKIIKNCKPGKSYTVSI</sequence>